<sequence length="460" mass="52890">MTTNNFHQAVFLRRSPKEVLCVDKDKTYHVYDLQIAVKAFCVYLSMSDLKKIAIYTDDAYLFLVAFSACIYAKKEVILLGSMHVDLSTENEYFDALISDRNFDNEKIPNFNIKELIKEIPLRSTDEIPAVNHDAVITKKPDPESRISFFTSGSTGKSKKIEKTLSQLEKDIFHLEDLTKDLDEHKDLIFMASVSPCHLYGLTFRVLLPFLRSFVFDTRFFKYHEELCDNGIGKKVVFVSSPAILKKIDKSLKSPDIIFTLSAGASLSNQSAKEYYEWTSCPITEIYGSTETNFIGYREATGHEQMYTPFKGIYFTKQDDTLYLHSPLLKEPFLLDDNIVFEGDRFIVKSRKDKVVKLSENRVSLTQIEQLSSQFENIDDAVAMPVEKNCRTHIGIVLATKSADILNSDETKRHDFVKRYRETLKEKIIPIAIPRYIRFVKQIPVNSMGKKVVAELMELFK</sequence>
<dbReference type="Gene3D" id="3.30.300.30">
    <property type="match status" value="1"/>
</dbReference>
<gene>
    <name evidence="2" type="ORF">J5V48_00525</name>
</gene>
<protein>
    <submittedName>
        <fullName evidence="2">Acyl-CoA synthetase</fullName>
    </submittedName>
</protein>
<evidence type="ECO:0000313" key="2">
    <source>
        <dbReference type="EMBL" id="MBW7569381.1"/>
    </source>
</evidence>
<dbReference type="EMBL" id="JAGFNY010000001">
    <property type="protein sequence ID" value="MBW7569381.1"/>
    <property type="molecule type" value="Genomic_DNA"/>
</dbReference>
<dbReference type="InterPro" id="IPR042099">
    <property type="entry name" value="ANL_N_sf"/>
</dbReference>
<dbReference type="PANTHER" id="PTHR45398">
    <property type="match status" value="1"/>
</dbReference>
<reference evidence="2 3" key="1">
    <citation type="submission" date="2021-03" db="EMBL/GenBank/DDBJ databases">
        <title>Succinivibrio sp. nov. isolated from feces of cow.</title>
        <authorList>
            <person name="Choi J.-Y."/>
        </authorList>
    </citation>
    <scope>NUCLEOTIDE SEQUENCE [LARGE SCALE GENOMIC DNA]</scope>
    <source>
        <strain evidence="2 3">AGMB01872</strain>
    </source>
</reference>
<dbReference type="SUPFAM" id="SSF56801">
    <property type="entry name" value="Acetyl-CoA synthetase-like"/>
    <property type="match status" value="1"/>
</dbReference>
<name>A0ABS7DDK1_9GAMM</name>
<comment type="caution">
    <text evidence="2">The sequence shown here is derived from an EMBL/GenBank/DDBJ whole genome shotgun (WGS) entry which is preliminary data.</text>
</comment>
<organism evidence="2 3">
    <name type="scientific">Succinivibrio faecicola</name>
    <dbReference type="NCBI Taxonomy" id="2820300"/>
    <lineage>
        <taxon>Bacteria</taxon>
        <taxon>Pseudomonadati</taxon>
        <taxon>Pseudomonadota</taxon>
        <taxon>Gammaproteobacteria</taxon>
        <taxon>Aeromonadales</taxon>
        <taxon>Succinivibrionaceae</taxon>
        <taxon>Succinivibrio</taxon>
    </lineage>
</organism>
<dbReference type="Proteomes" id="UP000731465">
    <property type="component" value="Unassembled WGS sequence"/>
</dbReference>
<dbReference type="Pfam" id="PF00501">
    <property type="entry name" value="AMP-binding"/>
    <property type="match status" value="1"/>
</dbReference>
<proteinExistence type="predicted"/>
<dbReference type="InterPro" id="IPR045851">
    <property type="entry name" value="AMP-bd_C_sf"/>
</dbReference>
<dbReference type="PANTHER" id="PTHR45398:SF1">
    <property type="entry name" value="ENZYME, PUTATIVE (JCVI)-RELATED"/>
    <property type="match status" value="1"/>
</dbReference>
<accession>A0ABS7DDK1</accession>
<feature type="domain" description="AMP-dependent synthetase/ligase" evidence="1">
    <location>
        <begin position="136"/>
        <end position="297"/>
    </location>
</feature>
<evidence type="ECO:0000259" key="1">
    <source>
        <dbReference type="Pfam" id="PF00501"/>
    </source>
</evidence>
<keyword evidence="3" id="KW-1185">Reference proteome</keyword>
<dbReference type="InterPro" id="IPR000873">
    <property type="entry name" value="AMP-dep_synth/lig_dom"/>
</dbReference>
<evidence type="ECO:0000313" key="3">
    <source>
        <dbReference type="Proteomes" id="UP000731465"/>
    </source>
</evidence>
<dbReference type="RefSeq" id="WP_219935847.1">
    <property type="nucleotide sequence ID" value="NZ_JAGFNY010000001.1"/>
</dbReference>
<dbReference type="Gene3D" id="3.40.50.12780">
    <property type="entry name" value="N-terminal domain of ligase-like"/>
    <property type="match status" value="1"/>
</dbReference>